<dbReference type="InterPro" id="IPR015330">
    <property type="entry name" value="DNA_primase/pol_bifunc_N"/>
</dbReference>
<sequence>MIEAAQRYASLGWAAIPVGADKRPLRPWAEYQTRRPEAGALADWFGKPGAMVGIVTGKVSNLLVIDADNSEAISRVEALLPDGLEMPIATTPRGRHYYFAHREGMKNAVGVMPAVDVRAEGGYVVAPPGPGREWLVAPWDCAPPELPAQLEDVVRARAKERQIASLKQGDVAPDPVRANLREREKGRDSRSRYGRHALADELTKIALAGQGARNRQINDSSFALGQLIGAGLLAEDGVRAALIGAGLALGLGQREVAATVASGLAAGIRDPRNVDNVHTCGQVWTGVDTRGHVWTPGDTCGQDTAQRGRGDSVRFGGNLAAEIREWVANSTGSFTTADVDREFGLVDRRDRKNRSMVLTRLIEEKKIKRDPRQAGRFHILASHLEFVDLASTDGQPFGLALPLGLDQMVSLPPKSIVVLAGQTNAGKTALALNILRDNIGRQELLYCMSEMGPQEYRQRVGAFGDPLDHWRAVRAASLASGFDDAIAAHNRDGLTVVDYLEERDGEYFKIASDIRGVYDALGNGVAFVCLQKKTGATFGRGGEATAEKSRLYMALDVLTHARGRTVCALKIVKAKAYPGRNPNGLERHFVIHHGWRLEPVSDWVRLDDRERAAYATKYEATLGRAA</sequence>
<organism evidence="2 3">
    <name type="scientific">Desulfarculus baarsii (strain ATCC 33931 / DSM 2075 / LMG 7858 / VKM B-1802 / 2st14)</name>
    <dbReference type="NCBI Taxonomy" id="644282"/>
    <lineage>
        <taxon>Bacteria</taxon>
        <taxon>Pseudomonadati</taxon>
        <taxon>Thermodesulfobacteriota</taxon>
        <taxon>Desulfarculia</taxon>
        <taxon>Desulfarculales</taxon>
        <taxon>Desulfarculaceae</taxon>
        <taxon>Desulfarculus</taxon>
    </lineage>
</organism>
<dbReference type="eggNOG" id="COG0467">
    <property type="taxonomic scope" value="Bacteria"/>
</dbReference>
<protein>
    <submittedName>
        <fullName evidence="2">Bifunctional DNA primase/polymerase</fullName>
    </submittedName>
</protein>
<dbReference type="SUPFAM" id="SSF56747">
    <property type="entry name" value="Prim-pol domain"/>
    <property type="match status" value="1"/>
</dbReference>
<evidence type="ECO:0000313" key="3">
    <source>
        <dbReference type="Proteomes" id="UP000009047"/>
    </source>
</evidence>
<dbReference type="AlphaFoldDB" id="E1QJ62"/>
<gene>
    <name evidence="2" type="ordered locus">Deba_2241</name>
</gene>
<dbReference type="EMBL" id="CP002085">
    <property type="protein sequence ID" value="ADK85605.1"/>
    <property type="molecule type" value="Genomic_DNA"/>
</dbReference>
<accession>E1QJ62</accession>
<reference evidence="2 3" key="1">
    <citation type="journal article" date="2010" name="Stand. Genomic Sci.">
        <title>Complete genome sequence of Desulfarculus baarsii type strain (2st14).</title>
        <authorList>
            <person name="Sun H."/>
            <person name="Spring S."/>
            <person name="Lapidus A."/>
            <person name="Davenport K."/>
            <person name="Del Rio T.G."/>
            <person name="Tice H."/>
            <person name="Nolan M."/>
            <person name="Copeland A."/>
            <person name="Cheng J.F."/>
            <person name="Lucas S."/>
            <person name="Tapia R."/>
            <person name="Goodwin L."/>
            <person name="Pitluck S."/>
            <person name="Ivanova N."/>
            <person name="Pagani I."/>
            <person name="Mavromatis K."/>
            <person name="Ovchinnikova G."/>
            <person name="Pati A."/>
            <person name="Chen A."/>
            <person name="Palaniappan K."/>
            <person name="Hauser L."/>
            <person name="Chang Y.J."/>
            <person name="Jeffries C.D."/>
            <person name="Detter J.C."/>
            <person name="Han C."/>
            <person name="Rohde M."/>
            <person name="Brambilla E."/>
            <person name="Goker M."/>
            <person name="Woyke T."/>
            <person name="Bristow J."/>
            <person name="Eisen J.A."/>
            <person name="Markowitz V."/>
            <person name="Hugenholtz P."/>
            <person name="Kyrpides N.C."/>
            <person name="Klenk H.P."/>
            <person name="Land M."/>
        </authorList>
    </citation>
    <scope>NUCLEOTIDE SEQUENCE [LARGE SCALE GENOMIC DNA]</scope>
    <source>
        <strain evidence="3">ATCC 33931 / DSM 2075 / LMG 7858 / VKM B-1802 / 2st14</strain>
    </source>
</reference>
<keyword evidence="3" id="KW-1185">Reference proteome</keyword>
<dbReference type="InterPro" id="IPR027417">
    <property type="entry name" value="P-loop_NTPase"/>
</dbReference>
<dbReference type="Gene3D" id="3.40.50.300">
    <property type="entry name" value="P-loop containing nucleotide triphosphate hydrolases"/>
    <property type="match status" value="1"/>
</dbReference>
<dbReference type="OrthoDB" id="6272730at2"/>
<dbReference type="STRING" id="644282.Deba_2241"/>
<dbReference type="SMART" id="SM00943">
    <property type="entry name" value="Prim-Pol"/>
    <property type="match status" value="1"/>
</dbReference>
<dbReference type="HOGENOM" id="CLU_437911_0_0_7"/>
<name>E1QJ62_DESB2</name>
<dbReference type="RefSeq" id="WP_013259046.1">
    <property type="nucleotide sequence ID" value="NC_014365.1"/>
</dbReference>
<feature type="domain" description="DNA primase/polymerase bifunctional N-terminal" evidence="1">
    <location>
        <begin position="5"/>
        <end position="150"/>
    </location>
</feature>
<dbReference type="CDD" id="cd04859">
    <property type="entry name" value="Prim_Pol"/>
    <property type="match status" value="1"/>
</dbReference>
<evidence type="ECO:0000313" key="2">
    <source>
        <dbReference type="EMBL" id="ADK85605.1"/>
    </source>
</evidence>
<dbReference type="SUPFAM" id="SSF52540">
    <property type="entry name" value="P-loop containing nucleoside triphosphate hydrolases"/>
    <property type="match status" value="1"/>
</dbReference>
<evidence type="ECO:0000259" key="1">
    <source>
        <dbReference type="SMART" id="SM00943"/>
    </source>
</evidence>
<dbReference type="Proteomes" id="UP000009047">
    <property type="component" value="Chromosome"/>
</dbReference>
<dbReference type="KEGG" id="dbr:Deba_2241"/>
<proteinExistence type="predicted"/>
<dbReference type="Pfam" id="PF09250">
    <property type="entry name" value="Prim-Pol"/>
    <property type="match status" value="1"/>
</dbReference>
<dbReference type="Gene3D" id="3.30.720.160">
    <property type="entry name" value="Bifunctional DNA primase/polymerase, N-terminal"/>
    <property type="match status" value="1"/>
</dbReference>